<dbReference type="SUPFAM" id="SSF51905">
    <property type="entry name" value="FAD/NAD(P)-binding domain"/>
    <property type="match status" value="1"/>
</dbReference>
<dbReference type="Proteomes" id="UP000789595">
    <property type="component" value="Unassembled WGS sequence"/>
</dbReference>
<reference evidence="2" key="1">
    <citation type="submission" date="2021-11" db="EMBL/GenBank/DDBJ databases">
        <authorList>
            <consortium name="Genoscope - CEA"/>
            <person name="William W."/>
        </authorList>
    </citation>
    <scope>NUCLEOTIDE SEQUENCE</scope>
</reference>
<dbReference type="AlphaFoldDB" id="A0A8J2STY1"/>
<dbReference type="GO" id="GO:0005737">
    <property type="term" value="C:cytoplasm"/>
    <property type="evidence" value="ECO:0007669"/>
    <property type="project" value="TreeGrafter"/>
</dbReference>
<dbReference type="Gene3D" id="3.30.9.10">
    <property type="entry name" value="D-Amino Acid Oxidase, subunit A, domain 2"/>
    <property type="match status" value="1"/>
</dbReference>
<feature type="domain" description="FAD dependent oxidoreductase" evidence="1">
    <location>
        <begin position="20"/>
        <end position="371"/>
    </location>
</feature>
<gene>
    <name evidence="2" type="ORF">PECAL_6P18050</name>
</gene>
<sequence length="391" mass="41136">MAACAASARGLATHKKPQQVVIAGGGVIGCATAYFLAKEHGIGPTIVDRKSIAAAASGNAGGFLARDWNDGSPTQEMTHRSFDLHATLAEDLKKYGATDYRRLTCVAVGVDGRTAVQKPGGKKLENVDWADSAGVMGMRPMGDESTIAQVHPRKLCDAFVAAAKDLAGASVVEGCASGLREEDGRVTGLELSDGTCIEADAVVLCMGPWSHALGRPKTEKLGLRGDSDYSGWGLQNCPLVVGTKYHAVLLQAPRVLSQSVFFQGLGDPEVYPRPDGEVYVTGSPDPADIVRDLPGETEVRDEVCDQLVAKMNVLSSELKDAPINHKQACHLPSAVDGVPVVGELRSGAYVGYGHGCWGILLAPATGEALANQIATGESPFLDLGRFDPRRF</sequence>
<dbReference type="InterPro" id="IPR006076">
    <property type="entry name" value="FAD-dep_OxRdtase"/>
</dbReference>
<dbReference type="InterPro" id="IPR036188">
    <property type="entry name" value="FAD/NAD-bd_sf"/>
</dbReference>
<organism evidence="2 3">
    <name type="scientific">Pelagomonas calceolata</name>
    <dbReference type="NCBI Taxonomy" id="35677"/>
    <lineage>
        <taxon>Eukaryota</taxon>
        <taxon>Sar</taxon>
        <taxon>Stramenopiles</taxon>
        <taxon>Ochrophyta</taxon>
        <taxon>Pelagophyceae</taxon>
        <taxon>Pelagomonadales</taxon>
        <taxon>Pelagomonadaceae</taxon>
        <taxon>Pelagomonas</taxon>
    </lineage>
</organism>
<dbReference type="Pfam" id="PF01266">
    <property type="entry name" value="DAO"/>
    <property type="match status" value="1"/>
</dbReference>
<name>A0A8J2STY1_9STRA</name>
<evidence type="ECO:0000259" key="1">
    <source>
        <dbReference type="Pfam" id="PF01266"/>
    </source>
</evidence>
<proteinExistence type="predicted"/>
<dbReference type="PANTHER" id="PTHR13847">
    <property type="entry name" value="SARCOSINE DEHYDROGENASE-RELATED"/>
    <property type="match status" value="1"/>
</dbReference>
<dbReference type="Gene3D" id="3.50.50.60">
    <property type="entry name" value="FAD/NAD(P)-binding domain"/>
    <property type="match status" value="1"/>
</dbReference>
<keyword evidence="3" id="KW-1185">Reference proteome</keyword>
<accession>A0A8J2STY1</accession>
<dbReference type="PANTHER" id="PTHR13847:SF150">
    <property type="entry name" value="OXIDOREDUCTASE TDA3-RELATED"/>
    <property type="match status" value="1"/>
</dbReference>
<evidence type="ECO:0000313" key="3">
    <source>
        <dbReference type="Proteomes" id="UP000789595"/>
    </source>
</evidence>
<protein>
    <recommendedName>
        <fullName evidence="1">FAD dependent oxidoreductase domain-containing protein</fullName>
    </recommendedName>
</protein>
<evidence type="ECO:0000313" key="2">
    <source>
        <dbReference type="EMBL" id="CAH0380164.1"/>
    </source>
</evidence>
<dbReference type="EMBL" id="CAKKNE010000006">
    <property type="protein sequence ID" value="CAH0380164.1"/>
    <property type="molecule type" value="Genomic_DNA"/>
</dbReference>
<comment type="caution">
    <text evidence="2">The sequence shown here is derived from an EMBL/GenBank/DDBJ whole genome shotgun (WGS) entry which is preliminary data.</text>
</comment>
<dbReference type="OrthoDB" id="498204at2759"/>